<evidence type="ECO:0000256" key="1">
    <source>
        <dbReference type="ARBA" id="ARBA00004828"/>
    </source>
</evidence>
<evidence type="ECO:0000313" key="11">
    <source>
        <dbReference type="EMBL" id="RAJ95624.1"/>
    </source>
</evidence>
<evidence type="ECO:0000256" key="9">
    <source>
        <dbReference type="HAMAP-Rule" id="MF_00082"/>
    </source>
</evidence>
<dbReference type="Gene3D" id="3.40.1160.10">
    <property type="entry name" value="Acetylglutamate kinase-like"/>
    <property type="match status" value="1"/>
</dbReference>
<keyword evidence="12" id="KW-1185">Reference proteome</keyword>
<dbReference type="InterPro" id="IPR004662">
    <property type="entry name" value="AcgluKinase_fam"/>
</dbReference>
<evidence type="ECO:0000256" key="3">
    <source>
        <dbReference type="ARBA" id="ARBA00022605"/>
    </source>
</evidence>
<sequence length="267" mass="28680">MNRLVIIKIGGNVIDNPDALKRFLTSFGSIQGHKILIHGGGKIATQVAEKLGIATTMVEGRRITDQPMLDVVTMVYGGLVNKQIVAQLQSLGVDAIGLTGADANTVRSKKRAVGEIDYGFVGDIEEVNSGQIQYFIRQNLVPVFAPLTYERSGSLLNTNADTMASAIAVDTAIRNEVTLVYCFEKKGVLSDPTNDESVINELTPESYTDYKSRGIINKGMIPKLDNAFKALEKGVKQVIICHADQVAEAVNGGSGVGTVLRLAEEKA</sequence>
<keyword evidence="4 9" id="KW-0808">Transferase</keyword>
<dbReference type="SUPFAM" id="SSF53633">
    <property type="entry name" value="Carbamate kinase-like"/>
    <property type="match status" value="1"/>
</dbReference>
<evidence type="ECO:0000256" key="6">
    <source>
        <dbReference type="ARBA" id="ARBA00022777"/>
    </source>
</evidence>
<keyword evidence="9" id="KW-0963">Cytoplasm</keyword>
<dbReference type="CDD" id="cd04238">
    <property type="entry name" value="AAK_NAGK-like"/>
    <property type="match status" value="1"/>
</dbReference>
<dbReference type="InterPro" id="IPR036393">
    <property type="entry name" value="AceGlu_kinase-like_sf"/>
</dbReference>
<dbReference type="RefSeq" id="WP_111629427.1">
    <property type="nucleotide sequence ID" value="NZ_QLMC01000004.1"/>
</dbReference>
<evidence type="ECO:0000256" key="8">
    <source>
        <dbReference type="ARBA" id="ARBA00048141"/>
    </source>
</evidence>
<comment type="catalytic activity">
    <reaction evidence="8 9">
        <text>N-acetyl-L-glutamate + ATP = N-acetyl-L-glutamyl 5-phosphate + ADP</text>
        <dbReference type="Rhea" id="RHEA:14629"/>
        <dbReference type="ChEBI" id="CHEBI:30616"/>
        <dbReference type="ChEBI" id="CHEBI:44337"/>
        <dbReference type="ChEBI" id="CHEBI:57936"/>
        <dbReference type="ChEBI" id="CHEBI:456216"/>
        <dbReference type="EC" id="2.7.2.8"/>
    </reaction>
</comment>
<dbReference type="GO" id="GO:0005524">
    <property type="term" value="F:ATP binding"/>
    <property type="evidence" value="ECO:0007669"/>
    <property type="project" value="UniProtKB-UniRule"/>
</dbReference>
<comment type="similarity">
    <text evidence="9">Belongs to the acetylglutamate kinase family. ArgB subfamily.</text>
</comment>
<dbReference type="InterPro" id="IPR001048">
    <property type="entry name" value="Asp/Glu/Uridylate_kinase"/>
</dbReference>
<dbReference type="Pfam" id="PF00696">
    <property type="entry name" value="AA_kinase"/>
    <property type="match status" value="1"/>
</dbReference>
<dbReference type="HAMAP" id="MF_00082">
    <property type="entry name" value="ArgB"/>
    <property type="match status" value="1"/>
</dbReference>
<feature type="site" description="Transition state stabilizer" evidence="9">
    <location>
        <position position="223"/>
    </location>
</feature>
<comment type="subcellular location">
    <subcellularLocation>
        <location evidence="9">Cytoplasm</location>
    </subcellularLocation>
</comment>
<evidence type="ECO:0000256" key="4">
    <source>
        <dbReference type="ARBA" id="ARBA00022679"/>
    </source>
</evidence>
<keyword evidence="7 9" id="KW-0067">ATP-binding</keyword>
<proteinExistence type="inferred from homology"/>
<dbReference type="InterPro" id="IPR037528">
    <property type="entry name" value="ArgB"/>
</dbReference>
<evidence type="ECO:0000256" key="7">
    <source>
        <dbReference type="ARBA" id="ARBA00022840"/>
    </source>
</evidence>
<accession>A0A327WTI6</accession>
<dbReference type="PANTHER" id="PTHR23342">
    <property type="entry name" value="N-ACETYLGLUTAMATE SYNTHASE"/>
    <property type="match status" value="1"/>
</dbReference>
<keyword evidence="2 9" id="KW-0055">Arginine biosynthesis</keyword>
<comment type="caution">
    <text evidence="11">The sequence shown here is derived from an EMBL/GenBank/DDBJ whole genome shotgun (WGS) entry which is preliminary data.</text>
</comment>
<gene>
    <name evidence="9" type="primary">argB</name>
    <name evidence="11" type="ORF">LX87_03372</name>
</gene>
<dbReference type="EC" id="2.7.2.8" evidence="9"/>
<keyword evidence="6 9" id="KW-0418">Kinase</keyword>
<dbReference type="UniPathway" id="UPA00068">
    <property type="reaction ID" value="UER00107"/>
</dbReference>
<dbReference type="GO" id="GO:0003991">
    <property type="term" value="F:acetylglutamate kinase activity"/>
    <property type="evidence" value="ECO:0007669"/>
    <property type="project" value="UniProtKB-UniRule"/>
</dbReference>
<feature type="binding site" evidence="9">
    <location>
        <begin position="40"/>
        <end position="41"/>
    </location>
    <ligand>
        <name>substrate</name>
    </ligand>
</feature>
<evidence type="ECO:0000256" key="2">
    <source>
        <dbReference type="ARBA" id="ARBA00022571"/>
    </source>
</evidence>
<dbReference type="Proteomes" id="UP000248790">
    <property type="component" value="Unassembled WGS sequence"/>
</dbReference>
<protein>
    <recommendedName>
        <fullName evidence="9">Acetylglutamate kinase</fullName>
        <ecNumber evidence="9">2.7.2.8</ecNumber>
    </recommendedName>
    <alternativeName>
        <fullName evidence="9">N-acetyl-L-glutamate 5-phosphotransferase</fullName>
    </alternativeName>
    <alternativeName>
        <fullName evidence="9">NAG kinase</fullName>
        <shortName evidence="9">NAGK</shortName>
    </alternativeName>
</protein>
<feature type="domain" description="Aspartate/glutamate/uridylate kinase" evidence="10">
    <location>
        <begin position="4"/>
        <end position="241"/>
    </location>
</feature>
<dbReference type="GO" id="GO:0005737">
    <property type="term" value="C:cytoplasm"/>
    <property type="evidence" value="ECO:0007669"/>
    <property type="project" value="UniProtKB-SubCell"/>
</dbReference>
<evidence type="ECO:0000313" key="12">
    <source>
        <dbReference type="Proteomes" id="UP000248790"/>
    </source>
</evidence>
<evidence type="ECO:0000259" key="10">
    <source>
        <dbReference type="Pfam" id="PF00696"/>
    </source>
</evidence>
<dbReference type="PANTHER" id="PTHR23342:SF0">
    <property type="entry name" value="N-ACETYLGLUTAMATE SYNTHASE, MITOCHONDRIAL"/>
    <property type="match status" value="1"/>
</dbReference>
<keyword evidence="5 9" id="KW-0547">Nucleotide-binding</keyword>
<name>A0A327WTI6_LARAB</name>
<keyword evidence="3 9" id="KW-0028">Amino-acid biosynthesis</keyword>
<evidence type="ECO:0000256" key="5">
    <source>
        <dbReference type="ARBA" id="ARBA00022741"/>
    </source>
</evidence>
<dbReference type="AlphaFoldDB" id="A0A327WTI6"/>
<feature type="site" description="Transition state stabilizer" evidence="9">
    <location>
        <position position="8"/>
    </location>
</feature>
<dbReference type="NCBIfam" id="TIGR00761">
    <property type="entry name" value="argB"/>
    <property type="match status" value="1"/>
</dbReference>
<reference evidence="11 12" key="1">
    <citation type="submission" date="2018-06" db="EMBL/GenBank/DDBJ databases">
        <title>Genomic Encyclopedia of Archaeal and Bacterial Type Strains, Phase II (KMG-II): from individual species to whole genera.</title>
        <authorList>
            <person name="Goeker M."/>
        </authorList>
    </citation>
    <scope>NUCLEOTIDE SEQUENCE [LARGE SCALE GENOMIC DNA]</scope>
    <source>
        <strain evidence="11 12">DSM 21851</strain>
    </source>
</reference>
<comment type="pathway">
    <text evidence="1 9">Amino-acid biosynthesis; L-arginine biosynthesis; N(2)-acetyl-L-ornithine from L-glutamate: step 2/4.</text>
</comment>
<feature type="binding site" evidence="9">
    <location>
        <position position="62"/>
    </location>
    <ligand>
        <name>substrate</name>
    </ligand>
</feature>
<organism evidence="11 12">
    <name type="scientific">Larkinella arboricola</name>
    <dbReference type="NCBI Taxonomy" id="643671"/>
    <lineage>
        <taxon>Bacteria</taxon>
        <taxon>Pseudomonadati</taxon>
        <taxon>Bacteroidota</taxon>
        <taxon>Cytophagia</taxon>
        <taxon>Cytophagales</taxon>
        <taxon>Spirosomataceae</taxon>
        <taxon>Larkinella</taxon>
    </lineage>
</organism>
<dbReference type="PIRSF" id="PIRSF000728">
    <property type="entry name" value="NAGK"/>
    <property type="match status" value="1"/>
</dbReference>
<dbReference type="OrthoDB" id="9803155at2"/>
<dbReference type="GO" id="GO:0042450">
    <property type="term" value="P:L-arginine biosynthetic process via ornithine"/>
    <property type="evidence" value="ECO:0007669"/>
    <property type="project" value="UniProtKB-UniRule"/>
</dbReference>
<feature type="binding site" evidence="9">
    <location>
        <position position="157"/>
    </location>
    <ligand>
        <name>substrate</name>
    </ligand>
</feature>
<dbReference type="EMBL" id="QLMC01000004">
    <property type="protein sequence ID" value="RAJ95624.1"/>
    <property type="molecule type" value="Genomic_DNA"/>
</dbReference>
<comment type="function">
    <text evidence="9">Catalyzes the ATP-dependent phosphorylation of N-acetyl-L-glutamate.</text>
</comment>